<protein>
    <submittedName>
        <fullName evidence="2">Uncharacterized protein</fullName>
    </submittedName>
</protein>
<dbReference type="Proteomes" id="UP000829196">
    <property type="component" value="Unassembled WGS sequence"/>
</dbReference>
<gene>
    <name evidence="2" type="ORF">KFK09_000449</name>
</gene>
<dbReference type="EMBL" id="JAGYWB010000001">
    <property type="protein sequence ID" value="KAI0530901.1"/>
    <property type="molecule type" value="Genomic_DNA"/>
</dbReference>
<evidence type="ECO:0000313" key="2">
    <source>
        <dbReference type="EMBL" id="KAI0530901.1"/>
    </source>
</evidence>
<organism evidence="2 3">
    <name type="scientific">Dendrobium nobile</name>
    <name type="common">Orchid</name>
    <dbReference type="NCBI Taxonomy" id="94219"/>
    <lineage>
        <taxon>Eukaryota</taxon>
        <taxon>Viridiplantae</taxon>
        <taxon>Streptophyta</taxon>
        <taxon>Embryophyta</taxon>
        <taxon>Tracheophyta</taxon>
        <taxon>Spermatophyta</taxon>
        <taxon>Magnoliopsida</taxon>
        <taxon>Liliopsida</taxon>
        <taxon>Asparagales</taxon>
        <taxon>Orchidaceae</taxon>
        <taxon>Epidendroideae</taxon>
        <taxon>Malaxideae</taxon>
        <taxon>Dendrobiinae</taxon>
        <taxon>Dendrobium</taxon>
    </lineage>
</organism>
<feature type="region of interest" description="Disordered" evidence="1">
    <location>
        <begin position="53"/>
        <end position="108"/>
    </location>
</feature>
<evidence type="ECO:0000256" key="1">
    <source>
        <dbReference type="SAM" id="MobiDB-lite"/>
    </source>
</evidence>
<proteinExistence type="predicted"/>
<accession>A0A8T3C8X3</accession>
<dbReference type="AlphaFoldDB" id="A0A8T3C8X3"/>
<evidence type="ECO:0000313" key="3">
    <source>
        <dbReference type="Proteomes" id="UP000829196"/>
    </source>
</evidence>
<keyword evidence="3" id="KW-1185">Reference proteome</keyword>
<comment type="caution">
    <text evidence="2">The sequence shown here is derived from an EMBL/GenBank/DDBJ whole genome shotgun (WGS) entry which is preliminary data.</text>
</comment>
<name>A0A8T3C8X3_DENNO</name>
<sequence length="108" mass="11716">MRDPDHQTEVVVVAAESNKRAKNIVPQTRPCPGRTAAVGKLRPDRAVAADELQKCRTGPPTDQISPPTDPAVSAGGEEQVQEREQEPPPPRPPELPHLLSADEYCKGH</sequence>
<reference evidence="2" key="1">
    <citation type="journal article" date="2022" name="Front. Genet.">
        <title>Chromosome-Scale Assembly of the Dendrobium nobile Genome Provides Insights Into the Molecular Mechanism of the Biosynthesis of the Medicinal Active Ingredient of Dendrobium.</title>
        <authorList>
            <person name="Xu Q."/>
            <person name="Niu S.-C."/>
            <person name="Li K.-L."/>
            <person name="Zheng P.-J."/>
            <person name="Zhang X.-J."/>
            <person name="Jia Y."/>
            <person name="Liu Y."/>
            <person name="Niu Y.-X."/>
            <person name="Yu L.-H."/>
            <person name="Chen D.-F."/>
            <person name="Zhang G.-Q."/>
        </authorList>
    </citation>
    <scope>NUCLEOTIDE SEQUENCE</scope>
    <source>
        <tissue evidence="2">Leaf</tissue>
    </source>
</reference>